<dbReference type="RefSeq" id="WP_264485168.1">
    <property type="nucleotide sequence ID" value="NZ_JAPDDT010000001.1"/>
</dbReference>
<evidence type="ECO:0000259" key="1">
    <source>
        <dbReference type="Pfam" id="PF09413"/>
    </source>
</evidence>
<protein>
    <submittedName>
        <fullName evidence="2">DUF2007 domain-containing protein</fullName>
    </submittedName>
</protein>
<feature type="domain" description="DUF2007" evidence="1">
    <location>
        <begin position="1"/>
        <end position="68"/>
    </location>
</feature>
<dbReference type="Pfam" id="PF09413">
    <property type="entry name" value="DUF2007"/>
    <property type="match status" value="1"/>
</dbReference>
<dbReference type="EMBL" id="JAPDDT010000001">
    <property type="protein sequence ID" value="MCW1921059.1"/>
    <property type="molecule type" value="Genomic_DNA"/>
</dbReference>
<organism evidence="2 3">
    <name type="scientific">Luteolibacter arcticus</name>
    <dbReference type="NCBI Taxonomy" id="1581411"/>
    <lineage>
        <taxon>Bacteria</taxon>
        <taxon>Pseudomonadati</taxon>
        <taxon>Verrucomicrobiota</taxon>
        <taxon>Verrucomicrobiia</taxon>
        <taxon>Verrucomicrobiales</taxon>
        <taxon>Verrucomicrobiaceae</taxon>
        <taxon>Luteolibacter</taxon>
    </lineage>
</organism>
<comment type="caution">
    <text evidence="2">The sequence shown here is derived from an EMBL/GenBank/DDBJ whole genome shotgun (WGS) entry which is preliminary data.</text>
</comment>
<dbReference type="InterPro" id="IPR018551">
    <property type="entry name" value="DUF2007"/>
</dbReference>
<proteinExistence type="predicted"/>
<evidence type="ECO:0000313" key="2">
    <source>
        <dbReference type="EMBL" id="MCW1921059.1"/>
    </source>
</evidence>
<keyword evidence="3" id="KW-1185">Reference proteome</keyword>
<evidence type="ECO:0000313" key="3">
    <source>
        <dbReference type="Proteomes" id="UP001320876"/>
    </source>
</evidence>
<sequence length="110" mass="12281">MKLVFDHIDFTVVGHLQSVLESEGIRTEIRNEGASRAAGELPISEVYPELWVLDNADEARAKSIIREFREASNNTPPGPDWTCPVCKEHVEGVFSECWNCGTPSPDRPEV</sequence>
<reference evidence="2 3" key="1">
    <citation type="submission" date="2022-10" db="EMBL/GenBank/DDBJ databases">
        <title>Luteolibacter arcticus strain CCTCC AB 2014275, whole genome shotgun sequencing project.</title>
        <authorList>
            <person name="Zhao G."/>
            <person name="Shen L."/>
        </authorList>
    </citation>
    <scope>NUCLEOTIDE SEQUENCE [LARGE SCALE GENOMIC DNA]</scope>
    <source>
        <strain evidence="2 3">CCTCC AB 2014275</strain>
    </source>
</reference>
<name>A0ABT3GBQ6_9BACT</name>
<accession>A0ABT3GBQ6</accession>
<dbReference type="Proteomes" id="UP001320876">
    <property type="component" value="Unassembled WGS sequence"/>
</dbReference>
<gene>
    <name evidence="2" type="ORF">OKA05_00740</name>
</gene>